<protein>
    <recommendedName>
        <fullName evidence="5">Chromosome partitioning protein ParA</fullName>
    </recommendedName>
</protein>
<proteinExistence type="predicted"/>
<dbReference type="EMBL" id="JAHWDF010000008">
    <property type="protein sequence ID" value="MBW2961923.1"/>
    <property type="molecule type" value="Genomic_DNA"/>
</dbReference>
<reference evidence="3 4" key="1">
    <citation type="submission" date="2021-07" db="EMBL/GenBank/DDBJ databases">
        <title>Mesonia aestuariivivens sp. nov., isolated from a tidal flat.</title>
        <authorList>
            <person name="Kim Y.-O."/>
            <person name="Yoon J.-H."/>
        </authorList>
    </citation>
    <scope>NUCLEOTIDE SEQUENCE [LARGE SCALE GENOMIC DNA]</scope>
    <source>
        <strain evidence="3 4">JHPTF-M18</strain>
    </source>
</reference>
<organism evidence="3 4">
    <name type="scientific">Mesonia aestuariivivens</name>
    <dbReference type="NCBI Taxonomy" id="2796128"/>
    <lineage>
        <taxon>Bacteria</taxon>
        <taxon>Pseudomonadati</taxon>
        <taxon>Bacteroidota</taxon>
        <taxon>Flavobacteriia</taxon>
        <taxon>Flavobacteriales</taxon>
        <taxon>Flavobacteriaceae</taxon>
        <taxon>Mesonia</taxon>
    </lineage>
</organism>
<feature type="coiled-coil region" evidence="1">
    <location>
        <begin position="119"/>
        <end position="160"/>
    </location>
</feature>
<dbReference type="Proteomes" id="UP000719267">
    <property type="component" value="Unassembled WGS sequence"/>
</dbReference>
<keyword evidence="2" id="KW-0812">Transmembrane</keyword>
<accession>A0ABS6W237</accession>
<keyword evidence="4" id="KW-1185">Reference proteome</keyword>
<evidence type="ECO:0008006" key="5">
    <source>
        <dbReference type="Google" id="ProtNLM"/>
    </source>
</evidence>
<gene>
    <name evidence="3" type="ORF">KW502_08935</name>
</gene>
<keyword evidence="2" id="KW-1133">Transmembrane helix</keyword>
<evidence type="ECO:0000256" key="1">
    <source>
        <dbReference type="SAM" id="Coils"/>
    </source>
</evidence>
<keyword evidence="1" id="KW-0175">Coiled coil</keyword>
<dbReference type="RefSeq" id="WP_219040210.1">
    <property type="nucleotide sequence ID" value="NZ_JAHWDF010000008.1"/>
</dbReference>
<name>A0ABS6W237_9FLAO</name>
<keyword evidence="2" id="KW-0472">Membrane</keyword>
<evidence type="ECO:0000313" key="3">
    <source>
        <dbReference type="EMBL" id="MBW2961923.1"/>
    </source>
</evidence>
<evidence type="ECO:0000313" key="4">
    <source>
        <dbReference type="Proteomes" id="UP000719267"/>
    </source>
</evidence>
<evidence type="ECO:0000256" key="2">
    <source>
        <dbReference type="SAM" id="Phobius"/>
    </source>
</evidence>
<feature type="transmembrane region" description="Helical" evidence="2">
    <location>
        <begin position="12"/>
        <end position="29"/>
    </location>
</feature>
<comment type="caution">
    <text evidence="3">The sequence shown here is derived from an EMBL/GenBank/DDBJ whole genome shotgun (WGS) entry which is preliminary data.</text>
</comment>
<sequence>MSEKNKENILKILIGVLLCGLAIMIIYTVNFHREKNENIKYLEEEKAYLKSELLEIQTAYDSLEVENILINKSLSHEKRRILVLLDSLQSLESNYNLLKKYRLQADQLKIAKHRLLTHLSALTEENKKLKTAIDSTNQVLRNNKQKTDSLHLKNEELQQRIDEASIIKISEVHGEGAYVKKNGELKITDHLNRIEQIRICFQINESKIVPAETLQLFIQVINPSHNLIGDKKREMFHNKELYYSQDLTVNYHQSNLQLCEFVSINKNHKEKGEYIVNIFKNEQLLSSSTFIIE</sequence>